<organism evidence="2 3">
    <name type="scientific">Solea senegalensis</name>
    <name type="common">Senegalese sole</name>
    <dbReference type="NCBI Taxonomy" id="28829"/>
    <lineage>
        <taxon>Eukaryota</taxon>
        <taxon>Metazoa</taxon>
        <taxon>Chordata</taxon>
        <taxon>Craniata</taxon>
        <taxon>Vertebrata</taxon>
        <taxon>Euteleostomi</taxon>
        <taxon>Actinopterygii</taxon>
        <taxon>Neopterygii</taxon>
        <taxon>Teleostei</taxon>
        <taxon>Neoteleostei</taxon>
        <taxon>Acanthomorphata</taxon>
        <taxon>Carangaria</taxon>
        <taxon>Pleuronectiformes</taxon>
        <taxon>Pleuronectoidei</taxon>
        <taxon>Soleidae</taxon>
        <taxon>Solea</taxon>
    </lineage>
</organism>
<keyword evidence="3" id="KW-1185">Reference proteome</keyword>
<feature type="region of interest" description="Disordered" evidence="1">
    <location>
        <begin position="1"/>
        <end position="25"/>
    </location>
</feature>
<evidence type="ECO:0000313" key="2">
    <source>
        <dbReference type="EMBL" id="KAG7473103.1"/>
    </source>
</evidence>
<dbReference type="EMBL" id="JAGKHQ010000057">
    <property type="protein sequence ID" value="KAG7473103.1"/>
    <property type="molecule type" value="Genomic_DNA"/>
</dbReference>
<gene>
    <name evidence="2" type="ORF">JOB18_041837</name>
</gene>
<protein>
    <submittedName>
        <fullName evidence="2">Uncharacterized protein</fullName>
    </submittedName>
</protein>
<dbReference type="Proteomes" id="UP000693946">
    <property type="component" value="Unassembled WGS sequence"/>
</dbReference>
<reference evidence="2 3" key="1">
    <citation type="journal article" date="2021" name="Sci. Rep.">
        <title>Chromosome anchoring in Senegalese sole (Solea senegalensis) reveals sex-associated markers and genome rearrangements in flatfish.</title>
        <authorList>
            <person name="Guerrero-Cozar I."/>
            <person name="Gomez-Garrido J."/>
            <person name="Berbel C."/>
            <person name="Martinez-Blanch J.F."/>
            <person name="Alioto T."/>
            <person name="Claros M.G."/>
            <person name="Gagnaire P.A."/>
            <person name="Manchado M."/>
        </authorList>
    </citation>
    <scope>NUCLEOTIDE SEQUENCE [LARGE SCALE GENOMIC DNA]</scope>
    <source>
        <strain evidence="2">Sse05_10M</strain>
    </source>
</reference>
<proteinExistence type="predicted"/>
<name>A0AAV6PQS2_SOLSE</name>
<evidence type="ECO:0000256" key="1">
    <source>
        <dbReference type="SAM" id="MobiDB-lite"/>
    </source>
</evidence>
<dbReference type="AlphaFoldDB" id="A0AAV6PQS2"/>
<evidence type="ECO:0000313" key="3">
    <source>
        <dbReference type="Proteomes" id="UP000693946"/>
    </source>
</evidence>
<accession>A0AAV6PQS2</accession>
<comment type="caution">
    <text evidence="2">The sequence shown here is derived from an EMBL/GenBank/DDBJ whole genome shotgun (WGS) entry which is preliminary data.</text>
</comment>
<sequence length="68" mass="7681">MFPTQLKSRVKTAQKTLNSSLNPFRSTREEGVSGLSHEPVIGCCRVTSQYVDLTNVNSILWIKKTKQK</sequence>